<evidence type="ECO:0000313" key="2">
    <source>
        <dbReference type="Proteomes" id="UP001597233"/>
    </source>
</evidence>
<protein>
    <submittedName>
        <fullName evidence="1">Uncharacterized protein</fullName>
    </submittedName>
</protein>
<gene>
    <name evidence="1" type="ORF">ACFSC9_19305</name>
</gene>
<proteinExistence type="predicted"/>
<dbReference type="RefSeq" id="WP_347324072.1">
    <property type="nucleotide sequence ID" value="NZ_JBCGUH010000002.1"/>
</dbReference>
<sequence>MILTIQPLTGINEIKLGMTEIEIMATIENACLAANEVVFSRLEYDSHHTLHYIEISNPFGDYDLQLRYKGIDLFQTKADDLIMLLNQQASYIEDDEAEMGTQFVFKQLGLALWRPDVITEEIVHSKEFLTELSVENQEYEKRNFYFATVSLFSPSYYDSYQT</sequence>
<comment type="caution">
    <text evidence="1">The sequence shown here is derived from an EMBL/GenBank/DDBJ whole genome shotgun (WGS) entry which is preliminary data.</text>
</comment>
<organism evidence="1 2">
    <name type="scientific">Paenibacillus wenxiniae</name>
    <dbReference type="NCBI Taxonomy" id="1636843"/>
    <lineage>
        <taxon>Bacteria</taxon>
        <taxon>Bacillati</taxon>
        <taxon>Bacillota</taxon>
        <taxon>Bacilli</taxon>
        <taxon>Bacillales</taxon>
        <taxon>Paenibacillaceae</taxon>
        <taxon>Paenibacillus</taxon>
    </lineage>
</organism>
<name>A0ABW4RQ80_9BACL</name>
<dbReference type="Proteomes" id="UP001597233">
    <property type="component" value="Unassembled WGS sequence"/>
</dbReference>
<keyword evidence="2" id="KW-1185">Reference proteome</keyword>
<dbReference type="EMBL" id="JBHUEH010000032">
    <property type="protein sequence ID" value="MFD1887628.1"/>
    <property type="molecule type" value="Genomic_DNA"/>
</dbReference>
<accession>A0ABW4RQ80</accession>
<evidence type="ECO:0000313" key="1">
    <source>
        <dbReference type="EMBL" id="MFD1887628.1"/>
    </source>
</evidence>
<reference evidence="2" key="1">
    <citation type="journal article" date="2019" name="Int. J. Syst. Evol. Microbiol.">
        <title>The Global Catalogue of Microorganisms (GCM) 10K type strain sequencing project: providing services to taxonomists for standard genome sequencing and annotation.</title>
        <authorList>
            <consortium name="The Broad Institute Genomics Platform"/>
            <consortium name="The Broad Institute Genome Sequencing Center for Infectious Disease"/>
            <person name="Wu L."/>
            <person name="Ma J."/>
        </authorList>
    </citation>
    <scope>NUCLEOTIDE SEQUENCE [LARGE SCALE GENOMIC DNA]</scope>
    <source>
        <strain evidence="2">CCUG 54950</strain>
    </source>
</reference>